<dbReference type="EMBL" id="JAGEPA010000001">
    <property type="protein sequence ID" value="MBO1432853.1"/>
    <property type="molecule type" value="Genomic_DNA"/>
</dbReference>
<keyword evidence="1" id="KW-1133">Transmembrane helix</keyword>
<evidence type="ECO:0000313" key="2">
    <source>
        <dbReference type="EMBL" id="MBO1432853.1"/>
    </source>
</evidence>
<keyword evidence="1" id="KW-0812">Transmembrane</keyword>
<keyword evidence="3" id="KW-1185">Reference proteome</keyword>
<dbReference type="Proteomes" id="UP000692816">
    <property type="component" value="Unassembled WGS sequence"/>
</dbReference>
<evidence type="ECO:0000313" key="3">
    <source>
        <dbReference type="Proteomes" id="UP000692816"/>
    </source>
</evidence>
<sequence>MGQIMREKSSLTCIEAFIAAGFVAYLSWDQSWGLPPGLIALLLGVIVYFTYLALMRRLVRFHQNSYEVVATILAVAWGVLAYLVTGALQAGFANQIPASLLMHLLPWIAAIVAFIGALASKVRFMDDVREYVVGRRARWDNQQWLEEDAGF</sequence>
<gene>
    <name evidence="2" type="ORF">J4P68_26745</name>
</gene>
<feature type="transmembrane region" description="Helical" evidence="1">
    <location>
        <begin position="66"/>
        <end position="88"/>
    </location>
</feature>
<proteinExistence type="predicted"/>
<organism evidence="2 3">
    <name type="scientific">Bradyrhizobium quebecense</name>
    <dbReference type="NCBI Taxonomy" id="2748629"/>
    <lineage>
        <taxon>Bacteria</taxon>
        <taxon>Pseudomonadati</taxon>
        <taxon>Pseudomonadota</taxon>
        <taxon>Alphaproteobacteria</taxon>
        <taxon>Hyphomicrobiales</taxon>
        <taxon>Nitrobacteraceae</taxon>
        <taxon>Bradyrhizobium</taxon>
    </lineage>
</organism>
<feature type="transmembrane region" description="Helical" evidence="1">
    <location>
        <begin position="12"/>
        <end position="28"/>
    </location>
</feature>
<accession>A0ABS3MN94</accession>
<protein>
    <submittedName>
        <fullName evidence="2">Uncharacterized protein</fullName>
    </submittedName>
</protein>
<keyword evidence="1" id="KW-0472">Membrane</keyword>
<feature type="transmembrane region" description="Helical" evidence="1">
    <location>
        <begin position="34"/>
        <end position="54"/>
    </location>
</feature>
<comment type="caution">
    <text evidence="2">The sequence shown here is derived from an EMBL/GenBank/DDBJ whole genome shotgun (WGS) entry which is preliminary data.</text>
</comment>
<evidence type="ECO:0000256" key="1">
    <source>
        <dbReference type="SAM" id="Phobius"/>
    </source>
</evidence>
<reference evidence="2" key="1">
    <citation type="journal article" date="2021" name="Int. J. Syst. Evol. Microbiol.">
        <title>Bradyrhizobium septentrionale sp. nov. (sv. septentrionale) and Bradyrhizobium quebecense sp. nov. (sv. septentrionale) associated with legumes native to Canada possess rearranged symbiosis genes and numerous insertion sequences.</title>
        <authorList>
            <person name="Bromfield E.S.P."/>
            <person name="Cloutier S."/>
        </authorList>
    </citation>
    <scope>NUCLEOTIDE SEQUENCE</scope>
    <source>
        <strain evidence="2">12S5</strain>
    </source>
</reference>
<feature type="transmembrane region" description="Helical" evidence="1">
    <location>
        <begin position="100"/>
        <end position="119"/>
    </location>
</feature>
<name>A0ABS3MN94_9BRAD</name>